<protein>
    <recommendedName>
        <fullName evidence="3">ShKT domain-containing protein</fullName>
    </recommendedName>
</protein>
<proteinExistence type="predicted"/>
<dbReference type="InterPro" id="IPR003582">
    <property type="entry name" value="ShKT_dom"/>
</dbReference>
<dbReference type="Gene3D" id="1.10.10.1870">
    <property type="entry name" value="ShTK domain-like"/>
    <property type="match status" value="1"/>
</dbReference>
<dbReference type="EMBL" id="CAJEWN010002143">
    <property type="protein sequence ID" value="CAD2202149.1"/>
    <property type="molecule type" value="Genomic_DNA"/>
</dbReference>
<evidence type="ECO:0000256" key="2">
    <source>
        <dbReference type="SAM" id="Phobius"/>
    </source>
</evidence>
<dbReference type="PROSITE" id="PS51670">
    <property type="entry name" value="SHKT"/>
    <property type="match status" value="1"/>
</dbReference>
<accession>A0A6V7XS31</accession>
<evidence type="ECO:0000313" key="5">
    <source>
        <dbReference type="Proteomes" id="UP000580250"/>
    </source>
</evidence>
<reference evidence="4 5" key="1">
    <citation type="submission" date="2020-08" db="EMBL/GenBank/DDBJ databases">
        <authorList>
            <person name="Koutsovoulos G."/>
            <person name="Danchin GJ E."/>
        </authorList>
    </citation>
    <scope>NUCLEOTIDE SEQUENCE [LARGE SCALE GENOMIC DNA]</scope>
</reference>
<dbReference type="Pfam" id="PF01549">
    <property type="entry name" value="ShK"/>
    <property type="match status" value="1"/>
</dbReference>
<dbReference type="AlphaFoldDB" id="A0A6V7XS31"/>
<keyword evidence="2" id="KW-0472">Membrane</keyword>
<name>A0A6V7XS31_MELEN</name>
<comment type="caution">
    <text evidence="4">The sequence shown here is derived from an EMBL/GenBank/DDBJ whole genome shotgun (WGS) entry which is preliminary data.</text>
</comment>
<evidence type="ECO:0000313" key="4">
    <source>
        <dbReference type="EMBL" id="CAD2202149.1"/>
    </source>
</evidence>
<keyword evidence="2" id="KW-0812">Transmembrane</keyword>
<evidence type="ECO:0000259" key="3">
    <source>
        <dbReference type="PROSITE" id="PS51670"/>
    </source>
</evidence>
<comment type="caution">
    <text evidence="1">Lacks conserved residue(s) required for the propagation of feature annotation.</text>
</comment>
<dbReference type="Proteomes" id="UP000580250">
    <property type="component" value="Unassembled WGS sequence"/>
</dbReference>
<organism evidence="4 5">
    <name type="scientific">Meloidogyne enterolobii</name>
    <name type="common">Root-knot nematode worm</name>
    <name type="synonym">Meloidogyne mayaguensis</name>
    <dbReference type="NCBI Taxonomy" id="390850"/>
    <lineage>
        <taxon>Eukaryota</taxon>
        <taxon>Metazoa</taxon>
        <taxon>Ecdysozoa</taxon>
        <taxon>Nematoda</taxon>
        <taxon>Chromadorea</taxon>
        <taxon>Rhabditida</taxon>
        <taxon>Tylenchina</taxon>
        <taxon>Tylenchomorpha</taxon>
        <taxon>Tylenchoidea</taxon>
        <taxon>Meloidogynidae</taxon>
        <taxon>Meloidogyninae</taxon>
        <taxon>Meloidogyne</taxon>
    </lineage>
</organism>
<keyword evidence="2" id="KW-1133">Transmembrane helix</keyword>
<keyword evidence="1" id="KW-1015">Disulfide bond</keyword>
<gene>
    <name evidence="4" type="ORF">MENT_LOCUS55765</name>
</gene>
<evidence type="ECO:0000256" key="1">
    <source>
        <dbReference type="PROSITE-ProRule" id="PRU01005"/>
    </source>
</evidence>
<feature type="domain" description="ShKT" evidence="3">
    <location>
        <begin position="120"/>
        <end position="154"/>
    </location>
</feature>
<dbReference type="SMART" id="SM00254">
    <property type="entry name" value="ShKT"/>
    <property type="match status" value="1"/>
</dbReference>
<feature type="transmembrane region" description="Helical" evidence="2">
    <location>
        <begin position="9"/>
        <end position="27"/>
    </location>
</feature>
<sequence>MLFILLMRIYLYQYLLSFILILLYLIVNESNASSVIPNINVCPRNQVFYGPCIGGECPPECPVVCTCVARISCCTTQNGTNGGGSISSNLLLTRLLLALLLSSPRSNIGGPRARLSLVLCRDLALNCALYTFYCALPVYALCMRANCAATCGLCNDGGGLLGMPLLLSLLGFDGLTGNTRNPTVNARTANVANLLLLLTLLLLLL</sequence>
<feature type="disulfide bond" evidence="1">
    <location>
        <begin position="120"/>
        <end position="154"/>
    </location>
</feature>